<dbReference type="WBParaSite" id="PSAMB.scaffold4138size15573.g23622.t1">
    <property type="protein sequence ID" value="PSAMB.scaffold4138size15573.g23622.t1"/>
    <property type="gene ID" value="PSAMB.scaffold4138size15573.g23622"/>
</dbReference>
<dbReference type="PANTHER" id="PTHR47027:SF29">
    <property type="entry name" value="C2H2-TYPE DOMAIN-CONTAINING PROTEIN"/>
    <property type="match status" value="1"/>
</dbReference>
<evidence type="ECO:0000313" key="2">
    <source>
        <dbReference type="Proteomes" id="UP000887566"/>
    </source>
</evidence>
<protein>
    <submittedName>
        <fullName evidence="3">Reverse transcriptase domain-containing protein</fullName>
    </submittedName>
</protein>
<dbReference type="AlphaFoldDB" id="A0A914WG72"/>
<dbReference type="Proteomes" id="UP000887566">
    <property type="component" value="Unplaced"/>
</dbReference>
<reference evidence="3" key="1">
    <citation type="submission" date="2022-11" db="UniProtKB">
        <authorList>
            <consortium name="WormBaseParasite"/>
        </authorList>
    </citation>
    <scope>IDENTIFICATION</scope>
</reference>
<name>A0A914WG72_9BILA</name>
<sequence length="124" mass="13723">MLGLAANSIVSFASSEVAIDVQRGFWQGDTLSPKLFFLYLQHALDSIDWVERGLKVSKQRLLYLTYADDIVLLAHDVNELQSMADDFFTACAAIGLNMTSPRPNGCLQKMHTTNSTLAARLLNT</sequence>
<organism evidence="2 3">
    <name type="scientific">Plectus sambesii</name>
    <dbReference type="NCBI Taxonomy" id="2011161"/>
    <lineage>
        <taxon>Eukaryota</taxon>
        <taxon>Metazoa</taxon>
        <taxon>Ecdysozoa</taxon>
        <taxon>Nematoda</taxon>
        <taxon>Chromadorea</taxon>
        <taxon>Plectida</taxon>
        <taxon>Plectina</taxon>
        <taxon>Plectoidea</taxon>
        <taxon>Plectidae</taxon>
        <taxon>Plectus</taxon>
    </lineage>
</organism>
<accession>A0A914WG72</accession>
<dbReference type="InterPro" id="IPR043502">
    <property type="entry name" value="DNA/RNA_pol_sf"/>
</dbReference>
<evidence type="ECO:0000259" key="1">
    <source>
        <dbReference type="Pfam" id="PF00078"/>
    </source>
</evidence>
<dbReference type="PANTHER" id="PTHR47027">
    <property type="entry name" value="REVERSE TRANSCRIPTASE DOMAIN-CONTAINING PROTEIN"/>
    <property type="match status" value="1"/>
</dbReference>
<feature type="domain" description="Reverse transcriptase" evidence="1">
    <location>
        <begin position="20"/>
        <end position="98"/>
    </location>
</feature>
<dbReference type="Pfam" id="PF00078">
    <property type="entry name" value="RVT_1"/>
    <property type="match status" value="1"/>
</dbReference>
<dbReference type="SUPFAM" id="SSF56672">
    <property type="entry name" value="DNA/RNA polymerases"/>
    <property type="match status" value="1"/>
</dbReference>
<dbReference type="InterPro" id="IPR000477">
    <property type="entry name" value="RT_dom"/>
</dbReference>
<proteinExistence type="predicted"/>
<evidence type="ECO:0000313" key="3">
    <source>
        <dbReference type="WBParaSite" id="PSAMB.scaffold4138size15573.g23622.t1"/>
    </source>
</evidence>
<keyword evidence="2" id="KW-1185">Reference proteome</keyword>